<dbReference type="EMBL" id="JBHSGG010000036">
    <property type="protein sequence ID" value="MFC4729109.1"/>
    <property type="molecule type" value="Genomic_DNA"/>
</dbReference>
<keyword evidence="2 3" id="KW-0081">Bacteriolytic enzyme</keyword>
<accession>A0ABV9NPP1</accession>
<dbReference type="InterPro" id="IPR002196">
    <property type="entry name" value="Glyco_hydro_24"/>
</dbReference>
<dbReference type="GO" id="GO:0016787">
    <property type="term" value="F:hydrolase activity"/>
    <property type="evidence" value="ECO:0007669"/>
    <property type="project" value="UniProtKB-KW"/>
</dbReference>
<reference evidence="5" key="1">
    <citation type="journal article" date="2019" name="Int. J. Syst. Evol. Microbiol.">
        <title>The Global Catalogue of Microorganisms (GCM) 10K type strain sequencing project: providing services to taxonomists for standard genome sequencing and annotation.</title>
        <authorList>
            <consortium name="The Broad Institute Genomics Platform"/>
            <consortium name="The Broad Institute Genome Sequencing Center for Infectious Disease"/>
            <person name="Wu L."/>
            <person name="Ma J."/>
        </authorList>
    </citation>
    <scope>NUCLEOTIDE SEQUENCE [LARGE SCALE GENOMIC DNA]</scope>
    <source>
        <strain evidence="5">CGMCC 1.13574</strain>
    </source>
</reference>
<evidence type="ECO:0000256" key="1">
    <source>
        <dbReference type="ARBA" id="ARBA00022529"/>
    </source>
</evidence>
<protein>
    <recommendedName>
        <fullName evidence="3">Lysozyme</fullName>
        <ecNumber evidence="3">3.2.1.17</ecNumber>
    </recommendedName>
</protein>
<name>A0ABV9NPP1_9GAMM</name>
<evidence type="ECO:0000313" key="4">
    <source>
        <dbReference type="EMBL" id="MFC4729109.1"/>
    </source>
</evidence>
<keyword evidence="3 4" id="KW-0378">Hydrolase</keyword>
<proteinExistence type="inferred from homology"/>
<sequence length="182" mass="20111">MTRDQTLQVQRMLGVAETGTYDANTHLALLEAISVRGAAPGEDPILIAELRRDEGVVPHAYQDHLGYWTIGVGRLIDKRKGGRLTDAEINLLLANDIAACRADLADLPAWRAVEDDPVRARALINMRFQLGGAGLRGFTNSLAMIERRDWAAAGANLRKSLWYQQTPARAERVIRKIETGRA</sequence>
<dbReference type="Pfam" id="PF00959">
    <property type="entry name" value="Phage_lysozyme"/>
    <property type="match status" value="1"/>
</dbReference>
<comment type="caution">
    <text evidence="4">The sequence shown here is derived from an EMBL/GenBank/DDBJ whole genome shotgun (WGS) entry which is preliminary data.</text>
</comment>
<dbReference type="Proteomes" id="UP001595892">
    <property type="component" value="Unassembled WGS sequence"/>
</dbReference>
<dbReference type="InterPro" id="IPR023346">
    <property type="entry name" value="Lysozyme-like_dom_sf"/>
</dbReference>
<dbReference type="EC" id="3.2.1.17" evidence="3"/>
<comment type="catalytic activity">
    <reaction evidence="3">
        <text>Hydrolysis of (1-&gt;4)-beta-linkages between N-acetylmuramic acid and N-acetyl-D-glucosamine residues in a peptidoglycan and between N-acetyl-D-glucosamine residues in chitodextrins.</text>
        <dbReference type="EC" id="3.2.1.17"/>
    </reaction>
</comment>
<evidence type="ECO:0000256" key="3">
    <source>
        <dbReference type="RuleBase" id="RU003788"/>
    </source>
</evidence>
<dbReference type="InterPro" id="IPR023347">
    <property type="entry name" value="Lysozyme_dom_sf"/>
</dbReference>
<organism evidence="4 5">
    <name type="scientific">Coralloluteibacterium thermophilum</name>
    <dbReference type="NCBI Taxonomy" id="2707049"/>
    <lineage>
        <taxon>Bacteria</taxon>
        <taxon>Pseudomonadati</taxon>
        <taxon>Pseudomonadota</taxon>
        <taxon>Gammaproteobacteria</taxon>
        <taxon>Lysobacterales</taxon>
        <taxon>Lysobacteraceae</taxon>
        <taxon>Coralloluteibacterium</taxon>
    </lineage>
</organism>
<dbReference type="PANTHER" id="PTHR37406">
    <property type="entry name" value="T4-TYPE LYSOZYME 1-RELATED"/>
    <property type="match status" value="1"/>
</dbReference>
<comment type="similarity">
    <text evidence="3">Belongs to the glycosyl hydrolase 24 family.</text>
</comment>
<keyword evidence="1 3" id="KW-0929">Antimicrobial</keyword>
<dbReference type="PANTHER" id="PTHR37406:SF1">
    <property type="entry name" value="T4-TYPE LYSOZYME 1-RELATED"/>
    <property type="match status" value="1"/>
</dbReference>
<keyword evidence="3" id="KW-0326">Glycosidase</keyword>
<evidence type="ECO:0000313" key="5">
    <source>
        <dbReference type="Proteomes" id="UP001595892"/>
    </source>
</evidence>
<dbReference type="InterPro" id="IPR052619">
    <property type="entry name" value="Phage_lysozyme-like"/>
</dbReference>
<keyword evidence="5" id="KW-1185">Reference proteome</keyword>
<dbReference type="RefSeq" id="WP_377005180.1">
    <property type="nucleotide sequence ID" value="NZ_JBHSGG010000036.1"/>
</dbReference>
<dbReference type="Gene3D" id="1.10.530.40">
    <property type="match status" value="1"/>
</dbReference>
<evidence type="ECO:0000256" key="2">
    <source>
        <dbReference type="ARBA" id="ARBA00022638"/>
    </source>
</evidence>
<gene>
    <name evidence="4" type="ORF">ACFO3Q_13120</name>
</gene>
<dbReference type="SUPFAM" id="SSF53955">
    <property type="entry name" value="Lysozyme-like"/>
    <property type="match status" value="1"/>
</dbReference>